<protein>
    <recommendedName>
        <fullName evidence="4">DUF218 domain-containing protein</fullName>
    </recommendedName>
</protein>
<dbReference type="EMBL" id="ACIZ01000028">
    <property type="protein sequence ID" value="EEN81120.1"/>
    <property type="molecule type" value="Genomic_DNA"/>
</dbReference>
<evidence type="ECO:0000313" key="2">
    <source>
        <dbReference type="EMBL" id="EEN81120.1"/>
    </source>
</evidence>
<feature type="transmembrane region" description="Helical" evidence="1">
    <location>
        <begin position="74"/>
        <end position="92"/>
    </location>
</feature>
<sequence>MRFSKRLIIQEIGEAPYKASFFTNNYHLLRAGIFARMAGIAANGVGGNTSFYFLPNAVIREYLALVVLYKRRHAVAFGVIVLIALGQFIRAWQLG</sequence>
<evidence type="ECO:0008006" key="4">
    <source>
        <dbReference type="Google" id="ProtNLM"/>
    </source>
</evidence>
<name>C2JV19_LACRM</name>
<dbReference type="Proteomes" id="UP000004525">
    <property type="component" value="Unassembled WGS sequence"/>
</dbReference>
<reference evidence="2" key="1">
    <citation type="submission" date="2009-01" db="EMBL/GenBank/DDBJ databases">
        <authorList>
            <person name="Qin X."/>
            <person name="Bachman B."/>
            <person name="Battles P."/>
            <person name="Bell A."/>
            <person name="Bess C."/>
            <person name="Bickham C."/>
            <person name="Chaboub L."/>
            <person name="Chen D."/>
            <person name="Coyle M."/>
            <person name="Deiros D.R."/>
            <person name="Dinh H."/>
            <person name="Forbes L."/>
            <person name="Fowler G."/>
            <person name="Francisco L."/>
            <person name="Fu Q."/>
            <person name="Gubbala S."/>
            <person name="Hale W."/>
            <person name="Han Y."/>
            <person name="Hemphill L."/>
            <person name="Highlander S.K."/>
            <person name="Hirani K."/>
            <person name="Hogues M."/>
            <person name="Jackson L."/>
            <person name="Jakkamsetti A."/>
            <person name="Javaid M."/>
            <person name="Jiang H."/>
            <person name="Korchina V."/>
            <person name="Kovar C."/>
            <person name="Lara F."/>
            <person name="Lee S."/>
            <person name="Mata R."/>
            <person name="Mathew T."/>
            <person name="Moen C."/>
            <person name="Morales K."/>
            <person name="Munidasa M."/>
            <person name="Nazareth L."/>
            <person name="Ngo R."/>
            <person name="Nguyen L."/>
            <person name="Okwuonu G."/>
            <person name="Ongeri F."/>
            <person name="Patil S."/>
            <person name="Petrosino J."/>
            <person name="Pham C."/>
            <person name="Pham P."/>
            <person name="Pu L.-L."/>
            <person name="Puazo M."/>
            <person name="Raj R."/>
            <person name="Reid J."/>
            <person name="Rouhana J."/>
            <person name="Saada N."/>
            <person name="Shang Y."/>
            <person name="Simmons D."/>
            <person name="Thornton R."/>
            <person name="Warren J."/>
            <person name="Weissenberger G."/>
            <person name="Zhang J."/>
            <person name="Zhang L."/>
            <person name="Zhou C."/>
            <person name="Zhu D."/>
            <person name="Muzny D."/>
            <person name="Worley K."/>
            <person name="Gibbs R."/>
        </authorList>
    </citation>
    <scope>NUCLEOTIDE SEQUENCE [LARGE SCALE GENOMIC DNA]</scope>
    <source>
        <strain evidence="2">LMS2-1</strain>
    </source>
</reference>
<dbReference type="HOGENOM" id="CLU_2369328_0_0_9"/>
<proteinExistence type="predicted"/>
<evidence type="ECO:0000313" key="3">
    <source>
        <dbReference type="Proteomes" id="UP000004525"/>
    </source>
</evidence>
<accession>C2JV19</accession>
<keyword evidence="1" id="KW-1133">Transmembrane helix</keyword>
<feature type="transmembrane region" description="Helical" evidence="1">
    <location>
        <begin position="33"/>
        <end position="54"/>
    </location>
</feature>
<gene>
    <name evidence="2" type="ORF">HMPREF0539_0753</name>
</gene>
<keyword evidence="3" id="KW-1185">Reference proteome</keyword>
<evidence type="ECO:0000256" key="1">
    <source>
        <dbReference type="SAM" id="Phobius"/>
    </source>
</evidence>
<keyword evidence="1" id="KW-0472">Membrane</keyword>
<dbReference type="AlphaFoldDB" id="C2JV19"/>
<keyword evidence="1" id="KW-0812">Transmembrane</keyword>
<organism evidence="2 3">
    <name type="scientific">Lacticaseibacillus rhamnosus (strain LMS2-1)</name>
    <dbReference type="NCBI Taxonomy" id="525361"/>
    <lineage>
        <taxon>Bacteria</taxon>
        <taxon>Bacillati</taxon>
        <taxon>Bacillota</taxon>
        <taxon>Bacilli</taxon>
        <taxon>Lactobacillales</taxon>
        <taxon>Lactobacillaceae</taxon>
        <taxon>Lacticaseibacillus</taxon>
    </lineage>
</organism>
<comment type="caution">
    <text evidence="2">The sequence shown here is derived from an EMBL/GenBank/DDBJ whole genome shotgun (WGS) entry which is preliminary data.</text>
</comment>